<evidence type="ECO:0000313" key="2">
    <source>
        <dbReference type="Proteomes" id="UP000091857"/>
    </source>
</evidence>
<sequence length="41" mass="4813">MTFDENRSTNAACRNKDCSDMGQTISKHFTCLPLVRYRDWT</sequence>
<reference evidence="2" key="1">
    <citation type="journal article" date="2016" name="Nat. Biotechnol.">
        <title>Sequencing wild and cultivated cassava and related species reveals extensive interspecific hybridization and genetic diversity.</title>
        <authorList>
            <person name="Bredeson J.V."/>
            <person name="Lyons J.B."/>
            <person name="Prochnik S.E."/>
            <person name="Wu G.A."/>
            <person name="Ha C.M."/>
            <person name="Edsinger-Gonzales E."/>
            <person name="Grimwood J."/>
            <person name="Schmutz J."/>
            <person name="Rabbi I.Y."/>
            <person name="Egesi C."/>
            <person name="Nauluvula P."/>
            <person name="Lebot V."/>
            <person name="Ndunguru J."/>
            <person name="Mkamilo G."/>
            <person name="Bart R.S."/>
            <person name="Setter T.L."/>
            <person name="Gleadow R.M."/>
            <person name="Kulakow P."/>
            <person name="Ferguson M.E."/>
            <person name="Rounsley S."/>
            <person name="Rokhsar D.S."/>
        </authorList>
    </citation>
    <scope>NUCLEOTIDE SEQUENCE [LARGE SCALE GENOMIC DNA]</scope>
    <source>
        <strain evidence="2">cv. AM560-2</strain>
    </source>
</reference>
<evidence type="ECO:0000313" key="1">
    <source>
        <dbReference type="EMBL" id="OAY55480.1"/>
    </source>
</evidence>
<proteinExistence type="predicted"/>
<organism evidence="1 2">
    <name type="scientific">Manihot esculenta</name>
    <name type="common">Cassava</name>
    <name type="synonym">Jatropha manihot</name>
    <dbReference type="NCBI Taxonomy" id="3983"/>
    <lineage>
        <taxon>Eukaryota</taxon>
        <taxon>Viridiplantae</taxon>
        <taxon>Streptophyta</taxon>
        <taxon>Embryophyta</taxon>
        <taxon>Tracheophyta</taxon>
        <taxon>Spermatophyta</taxon>
        <taxon>Magnoliopsida</taxon>
        <taxon>eudicotyledons</taxon>
        <taxon>Gunneridae</taxon>
        <taxon>Pentapetalae</taxon>
        <taxon>rosids</taxon>
        <taxon>fabids</taxon>
        <taxon>Malpighiales</taxon>
        <taxon>Euphorbiaceae</taxon>
        <taxon>Crotonoideae</taxon>
        <taxon>Manihoteae</taxon>
        <taxon>Manihot</taxon>
    </lineage>
</organism>
<dbReference type="Proteomes" id="UP000091857">
    <property type="component" value="Chromosome 3"/>
</dbReference>
<comment type="caution">
    <text evidence="1">The sequence shown here is derived from an EMBL/GenBank/DDBJ whole genome shotgun (WGS) entry which is preliminary data.</text>
</comment>
<accession>A0A2C9W7U7</accession>
<protein>
    <submittedName>
        <fullName evidence="1">Uncharacterized protein</fullName>
    </submittedName>
</protein>
<name>A0A2C9W7U7_MANES</name>
<keyword evidence="2" id="KW-1185">Reference proteome</keyword>
<gene>
    <name evidence="1" type="ORF">MANES_03G157500v8</name>
</gene>
<dbReference type="Gramene" id="Manes.03G157500.3.v8.1">
    <property type="protein sequence ID" value="Manes.03G157500.3.v8.1.CDS"/>
    <property type="gene ID" value="Manes.03G157500.v8.1"/>
</dbReference>
<dbReference type="AlphaFoldDB" id="A0A2C9W7U7"/>
<dbReference type="EMBL" id="CM004389">
    <property type="protein sequence ID" value="OAY55480.1"/>
    <property type="molecule type" value="Genomic_DNA"/>
</dbReference>